<dbReference type="PANTHER" id="PTHR31672:SF13">
    <property type="entry name" value="F-BOX PROTEIN CPR30-LIKE"/>
    <property type="match status" value="1"/>
</dbReference>
<evidence type="ECO:0000259" key="1">
    <source>
        <dbReference type="PROSITE" id="PS50181"/>
    </source>
</evidence>
<reference evidence="2 3" key="1">
    <citation type="journal article" date="2016" name="G3 (Bethesda)">
        <title>First Draft Assembly and Annotation of the Genome of a California Endemic Oak Quercus lobata Nee (Fagaceae).</title>
        <authorList>
            <person name="Sork V.L."/>
            <person name="Fitz-Gibbon S.T."/>
            <person name="Puiu D."/>
            <person name="Crepeau M."/>
            <person name="Gugger P.F."/>
            <person name="Sherman R."/>
            <person name="Stevens K."/>
            <person name="Langley C.H."/>
            <person name="Pellegrini M."/>
            <person name="Salzberg S.L."/>
        </authorList>
    </citation>
    <scope>NUCLEOTIDE SEQUENCE [LARGE SCALE GENOMIC DNA]</scope>
    <source>
        <strain evidence="2 3">cv. SW786</strain>
    </source>
</reference>
<dbReference type="CDD" id="cd22157">
    <property type="entry name" value="F-box_AtFBW1-like"/>
    <property type="match status" value="1"/>
</dbReference>
<dbReference type="InParanoid" id="A0A7N2L8Y2"/>
<dbReference type="SUPFAM" id="SSF81383">
    <property type="entry name" value="F-box domain"/>
    <property type="match status" value="1"/>
</dbReference>
<feature type="domain" description="F-box" evidence="1">
    <location>
        <begin position="1"/>
        <end position="44"/>
    </location>
</feature>
<reference evidence="2" key="2">
    <citation type="submission" date="2021-01" db="UniProtKB">
        <authorList>
            <consortium name="EnsemblPlants"/>
        </authorList>
    </citation>
    <scope>IDENTIFICATION</scope>
</reference>
<evidence type="ECO:0000313" key="2">
    <source>
        <dbReference type="EnsemblPlants" id="QL03p053039:mrna"/>
    </source>
</evidence>
<dbReference type="EnsemblPlants" id="QL03p053039:mrna">
    <property type="protein sequence ID" value="QL03p053039:mrna"/>
    <property type="gene ID" value="QL03p053039"/>
</dbReference>
<name>A0A7N2L8Y2_QUELO</name>
<dbReference type="Gramene" id="QL03p053039:mrna">
    <property type="protein sequence ID" value="QL03p053039:mrna"/>
    <property type="gene ID" value="QL03p053039"/>
</dbReference>
<dbReference type="InterPro" id="IPR036047">
    <property type="entry name" value="F-box-like_dom_sf"/>
</dbReference>
<dbReference type="Pfam" id="PF00646">
    <property type="entry name" value="F-box"/>
    <property type="match status" value="1"/>
</dbReference>
<dbReference type="InterPro" id="IPR050796">
    <property type="entry name" value="SCF_F-box_component"/>
</dbReference>
<dbReference type="Gene3D" id="1.20.1280.50">
    <property type="match status" value="1"/>
</dbReference>
<proteinExistence type="predicted"/>
<dbReference type="PROSITE" id="PS50181">
    <property type="entry name" value="FBOX"/>
    <property type="match status" value="1"/>
</dbReference>
<dbReference type="FunCoup" id="A0A7N2L8Y2">
    <property type="interactions" value="43"/>
</dbReference>
<organism evidence="2 3">
    <name type="scientific">Quercus lobata</name>
    <name type="common">Valley oak</name>
    <dbReference type="NCBI Taxonomy" id="97700"/>
    <lineage>
        <taxon>Eukaryota</taxon>
        <taxon>Viridiplantae</taxon>
        <taxon>Streptophyta</taxon>
        <taxon>Embryophyta</taxon>
        <taxon>Tracheophyta</taxon>
        <taxon>Spermatophyta</taxon>
        <taxon>Magnoliopsida</taxon>
        <taxon>eudicotyledons</taxon>
        <taxon>Gunneridae</taxon>
        <taxon>Pentapetalae</taxon>
        <taxon>rosids</taxon>
        <taxon>fabids</taxon>
        <taxon>Fagales</taxon>
        <taxon>Fagaceae</taxon>
        <taxon>Quercus</taxon>
    </lineage>
</organism>
<dbReference type="SMART" id="SM00256">
    <property type="entry name" value="FBOX"/>
    <property type="match status" value="1"/>
</dbReference>
<dbReference type="AlphaFoldDB" id="A0A7N2L8Y2"/>
<accession>A0A7N2L8Y2</accession>
<dbReference type="InterPro" id="IPR001810">
    <property type="entry name" value="F-box_dom"/>
</dbReference>
<dbReference type="EMBL" id="LRBV02000003">
    <property type="status" value="NOT_ANNOTATED_CDS"/>
    <property type="molecule type" value="Genomic_DNA"/>
</dbReference>
<keyword evidence="3" id="KW-1185">Reference proteome</keyword>
<dbReference type="Proteomes" id="UP000594261">
    <property type="component" value="Chromosome 3"/>
</dbReference>
<evidence type="ECO:0000313" key="3">
    <source>
        <dbReference type="Proteomes" id="UP000594261"/>
    </source>
</evidence>
<sequence>MSDYLPPEVIGEILLGLPVKSVLRFRSVCKTWYSLISNSRFANVYLARSNQRPSPYFLFGRREHEKVCFSLHSNPAIDSSDFIEFHPPYETYGDEHSRDLGFYEWEIALACSELPNAGGWYLSQFYSFF</sequence>
<protein>
    <recommendedName>
        <fullName evidence="1">F-box domain-containing protein</fullName>
    </recommendedName>
</protein>
<dbReference type="PANTHER" id="PTHR31672">
    <property type="entry name" value="BNACNNG10540D PROTEIN"/>
    <property type="match status" value="1"/>
</dbReference>